<reference evidence="3" key="1">
    <citation type="journal article" date="2019" name="Int. J. Syst. Evol. Microbiol.">
        <title>The Global Catalogue of Microorganisms (GCM) 10K type strain sequencing project: providing services to taxonomists for standard genome sequencing and annotation.</title>
        <authorList>
            <consortium name="The Broad Institute Genomics Platform"/>
            <consortium name="The Broad Institute Genome Sequencing Center for Infectious Disease"/>
            <person name="Wu L."/>
            <person name="Ma J."/>
        </authorList>
    </citation>
    <scope>NUCLEOTIDE SEQUENCE [LARGE SCALE GENOMIC DNA]</scope>
    <source>
        <strain evidence="3">CGMCC 1.15342</strain>
    </source>
</reference>
<comment type="caution">
    <text evidence="2">The sequence shown here is derived from an EMBL/GenBank/DDBJ whole genome shotgun (WGS) entry which is preliminary data.</text>
</comment>
<accession>A0ABQ1MDR4</accession>
<dbReference type="InterPro" id="IPR003741">
    <property type="entry name" value="LUD_dom"/>
</dbReference>
<dbReference type="RefSeq" id="WP_188752522.1">
    <property type="nucleotide sequence ID" value="NZ_BMIK01000012.1"/>
</dbReference>
<feature type="domain" description="LUD" evidence="1">
    <location>
        <begin position="17"/>
        <end position="168"/>
    </location>
</feature>
<sequence length="206" mass="23213">MVTIYNELASDERVNTAEKALKENGFLTEVFETKEAVFNHIKELIPSDATVMNGSSRTLEEIGFVDYLKKGEHGWRNLHEEILVEKDGTKQQELRKYSVVSDFYLGSVHAVSETGELVIASASGSQLAHLVYTSQNVILVVGTQKIAATLEDARNRVTAYVFPLEDERMKSVGYPGSTFGKELIFYKELQMGRKVYVFFVKEKLGF</sequence>
<gene>
    <name evidence="2" type="ORF">GCM10011386_32660</name>
</gene>
<evidence type="ECO:0000259" key="1">
    <source>
        <dbReference type="Pfam" id="PF02589"/>
    </source>
</evidence>
<dbReference type="PANTHER" id="PTHR36179">
    <property type="entry name" value="LUD_DOM DOMAIN-CONTAINING PROTEIN"/>
    <property type="match status" value="1"/>
</dbReference>
<dbReference type="Pfam" id="PF02589">
    <property type="entry name" value="LUD_dom"/>
    <property type="match status" value="1"/>
</dbReference>
<dbReference type="InterPro" id="IPR024185">
    <property type="entry name" value="FTHF_cligase-like_sf"/>
</dbReference>
<organism evidence="2 3">
    <name type="scientific">Parapedobacter defluvii</name>
    <dbReference type="NCBI Taxonomy" id="2045106"/>
    <lineage>
        <taxon>Bacteria</taxon>
        <taxon>Pseudomonadati</taxon>
        <taxon>Bacteroidota</taxon>
        <taxon>Sphingobacteriia</taxon>
        <taxon>Sphingobacteriales</taxon>
        <taxon>Sphingobacteriaceae</taxon>
        <taxon>Parapedobacter</taxon>
    </lineage>
</organism>
<proteinExistence type="predicted"/>
<name>A0ABQ1MDR4_9SPHI</name>
<dbReference type="EMBL" id="BMIK01000012">
    <property type="protein sequence ID" value="GGC38025.1"/>
    <property type="molecule type" value="Genomic_DNA"/>
</dbReference>
<protein>
    <recommendedName>
        <fullName evidence="1">LUD domain-containing protein</fullName>
    </recommendedName>
</protein>
<dbReference type="Proteomes" id="UP000597338">
    <property type="component" value="Unassembled WGS sequence"/>
</dbReference>
<dbReference type="PANTHER" id="PTHR36179:SF2">
    <property type="entry name" value="LUD DOMAIN-CONTAINING PROTEIN"/>
    <property type="match status" value="1"/>
</dbReference>
<keyword evidence="3" id="KW-1185">Reference proteome</keyword>
<evidence type="ECO:0000313" key="3">
    <source>
        <dbReference type="Proteomes" id="UP000597338"/>
    </source>
</evidence>
<dbReference type="Gene3D" id="3.40.50.10420">
    <property type="entry name" value="NagB/RpiA/CoA transferase-like"/>
    <property type="match status" value="1"/>
</dbReference>
<evidence type="ECO:0000313" key="2">
    <source>
        <dbReference type="EMBL" id="GGC38025.1"/>
    </source>
</evidence>